<dbReference type="EMBL" id="LAZR01005560">
    <property type="protein sequence ID" value="KKM98926.1"/>
    <property type="molecule type" value="Genomic_DNA"/>
</dbReference>
<sequence>MFRELSSEEEQEFRQYSRETFDPSTDVVNPMWHPVSRDECNKMITEYLDEQVALLPSVDEILQAKGE</sequence>
<proteinExistence type="predicted"/>
<reference evidence="2" key="1">
    <citation type="journal article" date="2015" name="Nature">
        <title>Complex archaea that bridge the gap between prokaryotes and eukaryotes.</title>
        <authorList>
            <person name="Spang A."/>
            <person name="Saw J.H."/>
            <person name="Jorgensen S.L."/>
            <person name="Zaremba-Niedzwiedzka K."/>
            <person name="Martijn J."/>
            <person name="Lind A.E."/>
            <person name="van Eijk R."/>
            <person name="Schleper C."/>
            <person name="Guy L."/>
            <person name="Ettema T.J."/>
        </authorList>
    </citation>
    <scope>NUCLEOTIDE SEQUENCE</scope>
</reference>
<feature type="region of interest" description="Disordered" evidence="1">
    <location>
        <begin position="1"/>
        <end position="21"/>
    </location>
</feature>
<evidence type="ECO:0000313" key="2">
    <source>
        <dbReference type="EMBL" id="KKM98926.1"/>
    </source>
</evidence>
<dbReference type="AlphaFoldDB" id="A0A0F9MI37"/>
<protein>
    <submittedName>
        <fullName evidence="2">Uncharacterized protein</fullName>
    </submittedName>
</protein>
<evidence type="ECO:0000256" key="1">
    <source>
        <dbReference type="SAM" id="MobiDB-lite"/>
    </source>
</evidence>
<accession>A0A0F9MI37</accession>
<gene>
    <name evidence="2" type="ORF">LCGC14_1153110</name>
</gene>
<name>A0A0F9MI37_9ZZZZ</name>
<organism evidence="2">
    <name type="scientific">marine sediment metagenome</name>
    <dbReference type="NCBI Taxonomy" id="412755"/>
    <lineage>
        <taxon>unclassified sequences</taxon>
        <taxon>metagenomes</taxon>
        <taxon>ecological metagenomes</taxon>
    </lineage>
</organism>
<comment type="caution">
    <text evidence="2">The sequence shown here is derived from an EMBL/GenBank/DDBJ whole genome shotgun (WGS) entry which is preliminary data.</text>
</comment>